<evidence type="ECO:0000313" key="1">
    <source>
        <dbReference type="EMBL" id="KAA8783217.1"/>
    </source>
</evidence>
<dbReference type="RefSeq" id="WP_123063105.1">
    <property type="nucleotide sequence ID" value="NZ_RIAS01000002.1"/>
</dbReference>
<proteinExistence type="predicted"/>
<sequence>MTKPLVTLSIEEFGFALATLGAEDIAAGLLKPMYGELTEESWELVLRAASHSLLSKGLIVRMEETEIEFEPEFLKMLMHFAQSRSMIRAYSDSLGQEKVLTIHQGTGNNDTYLYHLAVDQRVHLFTWTEPKEWEEELFRFYSGQQEPFVEQPTQFTVTEAQWNMLTNEDKYTSLVNFMSDWELSYESRELLSRWHESFEKSRRQLDNLSIIRYTSNQTDLPLPEQALLMLHTEQGFWSIANGKSNSEHDALIEITQHSKPSFRHQLRTWIDRFASPVPHH</sequence>
<organism evidence="1 2">
    <name type="scientific">Paenibacillus amylolyticus</name>
    <dbReference type="NCBI Taxonomy" id="1451"/>
    <lineage>
        <taxon>Bacteria</taxon>
        <taxon>Bacillati</taxon>
        <taxon>Bacillota</taxon>
        <taxon>Bacilli</taxon>
        <taxon>Bacillales</taxon>
        <taxon>Paenibacillaceae</taxon>
        <taxon>Paenibacillus</taxon>
    </lineage>
</organism>
<gene>
    <name evidence="1" type="ORF">EC604_05075</name>
</gene>
<dbReference type="AlphaFoldDB" id="A0A5M9WNP1"/>
<comment type="caution">
    <text evidence="1">The sequence shown here is derived from an EMBL/GenBank/DDBJ whole genome shotgun (WGS) entry which is preliminary data.</text>
</comment>
<name>A0A5M9WNP1_PAEAM</name>
<protein>
    <submittedName>
        <fullName evidence="1">Uncharacterized protein</fullName>
    </submittedName>
</protein>
<reference evidence="1 2" key="1">
    <citation type="journal article" date="2019" name="J. Ind. Microbiol. Biotechnol.">
        <title>Paenibacillus amylolyticus 27C64 has a diverse set of carbohydrate-active enzymes and complete pectin deconstruction system.</title>
        <authorList>
            <person name="Keggi C."/>
            <person name="Doran-Peterson J."/>
        </authorList>
    </citation>
    <scope>NUCLEOTIDE SEQUENCE [LARGE SCALE GENOMIC DNA]</scope>
    <source>
        <strain evidence="1 2">27C64</strain>
    </source>
</reference>
<dbReference type="OrthoDB" id="2565553at2"/>
<evidence type="ECO:0000313" key="2">
    <source>
        <dbReference type="Proteomes" id="UP000323664"/>
    </source>
</evidence>
<accession>A0A5M9WNP1</accession>
<dbReference type="EMBL" id="RIAS01000002">
    <property type="protein sequence ID" value="KAA8783217.1"/>
    <property type="molecule type" value="Genomic_DNA"/>
</dbReference>
<dbReference type="Proteomes" id="UP000323664">
    <property type="component" value="Unassembled WGS sequence"/>
</dbReference>